<dbReference type="InterPro" id="IPR000281">
    <property type="entry name" value="HTH_RpiR"/>
</dbReference>
<reference evidence="7" key="1">
    <citation type="submission" date="2016-10" db="EMBL/GenBank/DDBJ databases">
        <authorList>
            <person name="Varghese N."/>
            <person name="Submissions S."/>
        </authorList>
    </citation>
    <scope>NUCLEOTIDE SEQUENCE [LARGE SCALE GENOMIC DNA]</scope>
    <source>
        <strain evidence="7">VPI 5359</strain>
    </source>
</reference>
<feature type="domain" description="SIS" evidence="5">
    <location>
        <begin position="115"/>
        <end position="255"/>
    </location>
</feature>
<protein>
    <submittedName>
        <fullName evidence="6">DNA-binding transcriptional regulator, MurR/RpiR family, contains HTH and SIS domains</fullName>
    </submittedName>
</protein>
<dbReference type="InterPro" id="IPR047640">
    <property type="entry name" value="RpiR-like"/>
</dbReference>
<dbReference type="AlphaFoldDB" id="A0A1H3ETP3"/>
<dbReference type="EMBL" id="FNOU01000008">
    <property type="protein sequence ID" value="SDX81985.1"/>
    <property type="molecule type" value="Genomic_DNA"/>
</dbReference>
<keyword evidence="2 6" id="KW-0238">DNA-binding</keyword>
<evidence type="ECO:0000256" key="1">
    <source>
        <dbReference type="ARBA" id="ARBA00023015"/>
    </source>
</evidence>
<dbReference type="PANTHER" id="PTHR30514:SF21">
    <property type="entry name" value="RPIR-FAMILY TRANSCRIPTIONAL REGULATOR"/>
    <property type="match status" value="1"/>
</dbReference>
<name>A0A1H3ETP3_EUBBA</name>
<feature type="domain" description="HTH rpiR-type" evidence="4">
    <location>
        <begin position="6"/>
        <end position="81"/>
    </location>
</feature>
<dbReference type="InterPro" id="IPR001347">
    <property type="entry name" value="SIS_dom"/>
</dbReference>
<sequence>MKDYKKTVVPVIEKAYGEMTAVERNIADFFIHNNEEMDFSAKNIAAHLFVSEASLSRFAKKCGFKGYREFLYHYDSTFTKNEKTIDDLTKGVLNTYQELLNKSYALVDENQMRRIALRLSKSPRVFVYGMGSSGLAAQELKMRFMRLGLDVEAIVDSHIMRMNSVLVNERTLVIGISIKGKTQEVLSSLKEAKAHGAKTVLITGNAAPGQHQYCDELLPIALTKNLEGGSIISPQFPIQIMVDIFYAFFLNTDFTNKTALHTETVGALKKLAD</sequence>
<dbReference type="CDD" id="cd05013">
    <property type="entry name" value="SIS_RpiR"/>
    <property type="match status" value="1"/>
</dbReference>
<dbReference type="Pfam" id="PF01418">
    <property type="entry name" value="HTH_6"/>
    <property type="match status" value="1"/>
</dbReference>
<evidence type="ECO:0000259" key="5">
    <source>
        <dbReference type="PROSITE" id="PS51464"/>
    </source>
</evidence>
<dbReference type="RefSeq" id="WP_090244614.1">
    <property type="nucleotide sequence ID" value="NZ_FNOU01000008.1"/>
</dbReference>
<dbReference type="Gene3D" id="1.10.10.10">
    <property type="entry name" value="Winged helix-like DNA-binding domain superfamily/Winged helix DNA-binding domain"/>
    <property type="match status" value="1"/>
</dbReference>
<proteinExistence type="predicted"/>
<evidence type="ECO:0000256" key="3">
    <source>
        <dbReference type="ARBA" id="ARBA00023163"/>
    </source>
</evidence>
<dbReference type="Pfam" id="PF01380">
    <property type="entry name" value="SIS"/>
    <property type="match status" value="1"/>
</dbReference>
<dbReference type="OrthoDB" id="9762536at2"/>
<dbReference type="GO" id="GO:0003700">
    <property type="term" value="F:DNA-binding transcription factor activity"/>
    <property type="evidence" value="ECO:0007669"/>
    <property type="project" value="InterPro"/>
</dbReference>
<dbReference type="PROSITE" id="PS51464">
    <property type="entry name" value="SIS"/>
    <property type="match status" value="1"/>
</dbReference>
<dbReference type="InterPro" id="IPR009057">
    <property type="entry name" value="Homeodomain-like_sf"/>
</dbReference>
<dbReference type="PANTHER" id="PTHR30514">
    <property type="entry name" value="GLUCOKINASE"/>
    <property type="match status" value="1"/>
</dbReference>
<evidence type="ECO:0000256" key="2">
    <source>
        <dbReference type="ARBA" id="ARBA00023125"/>
    </source>
</evidence>
<dbReference type="SUPFAM" id="SSF53697">
    <property type="entry name" value="SIS domain"/>
    <property type="match status" value="1"/>
</dbReference>
<dbReference type="GO" id="GO:0097367">
    <property type="term" value="F:carbohydrate derivative binding"/>
    <property type="evidence" value="ECO:0007669"/>
    <property type="project" value="InterPro"/>
</dbReference>
<evidence type="ECO:0000313" key="6">
    <source>
        <dbReference type="EMBL" id="SDX81985.1"/>
    </source>
</evidence>
<dbReference type="InterPro" id="IPR046348">
    <property type="entry name" value="SIS_dom_sf"/>
</dbReference>
<dbReference type="PROSITE" id="PS51071">
    <property type="entry name" value="HTH_RPIR"/>
    <property type="match status" value="1"/>
</dbReference>
<gene>
    <name evidence="6" type="ORF">SAMN04488579_10843</name>
</gene>
<dbReference type="SUPFAM" id="SSF46689">
    <property type="entry name" value="Homeodomain-like"/>
    <property type="match status" value="1"/>
</dbReference>
<dbReference type="STRING" id="1528.SAMN04488579_10843"/>
<dbReference type="GO" id="GO:0003677">
    <property type="term" value="F:DNA binding"/>
    <property type="evidence" value="ECO:0007669"/>
    <property type="project" value="UniProtKB-KW"/>
</dbReference>
<dbReference type="Proteomes" id="UP000199652">
    <property type="component" value="Unassembled WGS sequence"/>
</dbReference>
<evidence type="ECO:0000313" key="7">
    <source>
        <dbReference type="Proteomes" id="UP000199652"/>
    </source>
</evidence>
<accession>A0A1H3ETP3</accession>
<dbReference type="InterPro" id="IPR035472">
    <property type="entry name" value="RpiR-like_SIS"/>
</dbReference>
<evidence type="ECO:0000259" key="4">
    <source>
        <dbReference type="PROSITE" id="PS51071"/>
    </source>
</evidence>
<keyword evidence="7" id="KW-1185">Reference proteome</keyword>
<dbReference type="GO" id="GO:1901135">
    <property type="term" value="P:carbohydrate derivative metabolic process"/>
    <property type="evidence" value="ECO:0007669"/>
    <property type="project" value="InterPro"/>
</dbReference>
<keyword evidence="3" id="KW-0804">Transcription</keyword>
<organism evidence="6 7">
    <name type="scientific">Eubacterium barkeri</name>
    <name type="common">Clostridium barkeri</name>
    <dbReference type="NCBI Taxonomy" id="1528"/>
    <lineage>
        <taxon>Bacteria</taxon>
        <taxon>Bacillati</taxon>
        <taxon>Bacillota</taxon>
        <taxon>Clostridia</taxon>
        <taxon>Eubacteriales</taxon>
        <taxon>Eubacteriaceae</taxon>
        <taxon>Eubacterium</taxon>
    </lineage>
</organism>
<dbReference type="Gene3D" id="3.40.50.10490">
    <property type="entry name" value="Glucose-6-phosphate isomerase like protein, domain 1"/>
    <property type="match status" value="1"/>
</dbReference>
<dbReference type="InterPro" id="IPR036388">
    <property type="entry name" value="WH-like_DNA-bd_sf"/>
</dbReference>
<keyword evidence="1" id="KW-0805">Transcription regulation</keyword>